<dbReference type="Proteomes" id="UP000202485">
    <property type="component" value="Unassembled WGS sequence"/>
</dbReference>
<evidence type="ECO:0000313" key="2">
    <source>
        <dbReference type="Proteomes" id="UP000202485"/>
    </source>
</evidence>
<reference evidence="2" key="1">
    <citation type="submission" date="2017-05" db="EMBL/GenBank/DDBJ databases">
        <authorList>
            <person name="Rodrigo-Torres L."/>
            <person name="Arahal R. D."/>
            <person name="Lucena T."/>
        </authorList>
    </citation>
    <scope>NUCLEOTIDE SEQUENCE [LARGE SCALE GENOMIC DNA]</scope>
    <source>
        <strain evidence="2">CECT 8715</strain>
    </source>
</reference>
<dbReference type="InterPro" id="IPR045514">
    <property type="entry name" value="DUF6478"/>
</dbReference>
<organism evidence="1 2">
    <name type="scientific">Ruegeria arenilitoris</name>
    <dbReference type="NCBI Taxonomy" id="1173585"/>
    <lineage>
        <taxon>Bacteria</taxon>
        <taxon>Pseudomonadati</taxon>
        <taxon>Pseudomonadota</taxon>
        <taxon>Alphaproteobacteria</taxon>
        <taxon>Rhodobacterales</taxon>
        <taxon>Roseobacteraceae</taxon>
        <taxon>Ruegeria</taxon>
    </lineage>
</organism>
<gene>
    <name evidence="1" type="ORF">RUA8715_01819</name>
</gene>
<dbReference type="AlphaFoldDB" id="A0A238KDL7"/>
<dbReference type="OrthoDB" id="7827015at2"/>
<proteinExistence type="predicted"/>
<name>A0A238KDL7_9RHOB</name>
<dbReference type="Pfam" id="PF20086">
    <property type="entry name" value="DUF6478"/>
    <property type="match status" value="1"/>
</dbReference>
<keyword evidence="2" id="KW-1185">Reference proteome</keyword>
<dbReference type="RefSeq" id="WP_093963346.1">
    <property type="nucleotide sequence ID" value="NZ_FXYG01000002.1"/>
</dbReference>
<protein>
    <submittedName>
        <fullName evidence="1">Uncharacterized protein</fullName>
    </submittedName>
</protein>
<dbReference type="EMBL" id="FXYG01000002">
    <property type="protein sequence ID" value="SMX40889.1"/>
    <property type="molecule type" value="Genomic_DNA"/>
</dbReference>
<sequence>MSRLLDRYFSRKAVGHWKRTAQNAPHEDLPLLRQQRDQARVLRAQLDRLIQIADGRLTRPHIGTQNFPRPLGTDWAWRPDLWGSPLPVTGLVSLSRKAQLDDSVALFHDCPLAEIAVRQIRNSGEKDLAPFSLAIDVFSFQGSFLSVSVELPGSAAEGLTRQHLVRAHVTVDSERPAEVFARLNIQNGPNTEQVLRKLEPQHATSDIDFDLAHLSLNERRIEKMWLDLIIQDPGMNRVVLRDLTLCRHHRADL</sequence>
<accession>A0A238KDL7</accession>
<evidence type="ECO:0000313" key="1">
    <source>
        <dbReference type="EMBL" id="SMX40889.1"/>
    </source>
</evidence>